<protein>
    <recommendedName>
        <fullName evidence="9">Carbohydrate binding domain-containing protein</fullName>
    </recommendedName>
</protein>
<evidence type="ECO:0008006" key="9">
    <source>
        <dbReference type="Google" id="ProtNLM"/>
    </source>
</evidence>
<evidence type="ECO:0000256" key="2">
    <source>
        <dbReference type="ARBA" id="ARBA00022679"/>
    </source>
</evidence>
<dbReference type="Proteomes" id="UP000824238">
    <property type="component" value="Unassembled WGS sequence"/>
</dbReference>
<dbReference type="Pfam" id="PF10091">
    <property type="entry name" value="Glycoamylase"/>
    <property type="match status" value="1"/>
</dbReference>
<evidence type="ECO:0000313" key="7">
    <source>
        <dbReference type="EMBL" id="HIR55463.1"/>
    </source>
</evidence>
<sequence length="2300" mass="249169">MSETSGAAVRGRALSRELGRMLALIGREQDRLSEKGRELPPGADWLLDNWYLIEREGKLAASELRRAGRLRASGGSALIVSACRALADEDGGAVTAQSAARFLADFQREQPLTMRELGLFAPALRFALVGKIAGSLRGGLDAGLLSRCIGSLRLFSTLDLTALLEGADLVEAALRRDPAGVYPQMDERSRAACRERVRVLAKRRGLGEAACAERLLAECGEGGVCELLSPPERSGRGLALAQLLPALALSALLGLGFRSLPLFFLALPVLWELDKAVCDFVLLRVLPPRPPFRLELASGVPAEGRCLCVVSSLLSGPESGPELARRIEEFSLASRDCGKNLMFGLLADLPEARERALPGDGEATEAAVRAVEALNDKYGGGFFLFCRRRTLRERDGVWAGHERKRGALLALARLLRGDPGGLAVLAGDPALLRYTKYILTLDADTRLLPGAARELIGAMLHPLNRPVFGPGRVVVSGHGLIHPRMGVELSSAVKTPFSRLMAGAGGTDPYGGACGEVWMDLTGRGGFAGKGILDVDALLFGCSDLPENLILSHDAVEGAILRGGYMSDTELTDGFPSKPAAYFRRLHRWVRGDWQNISFILRRGRNFAFAERWKLFDSLRRSLFAPFCLGAIVWAVCLPSAASLCAGLLAACSLCTGLLPALGFALFRRDRERLSSDVPHGATGRLLQILLRALLLPWEALTCLGAAALALWRMGVSKKNLLAWQTAAQSEGRARKALEPWPLAFTGLALTLLSPAPAGRAFGLVWLAAAFAVPGLGRQRAPVPPLPEADRSFLLGEAAKIWQYFAAFCGPEDNYLPPDNWQEQPPTGLAHRTSPTNIGLAMVSALAAADLGLCSAPEAAGLIERILTTCEALPKWRGHLYNWYDTRSLRPLAPKYVSTVDSGNFAACLAALRRGLEDYARPDLAARAGALYEAMDFRPLYDAERRLFRIGWDESAQKLSDGLYDLLSSEARLTGYLAVARGEAPRRHWRRLSRALVSKDGYRGMASWTGTMFEYLMPELFLPLCRDSLLWESARFCLYVQRRDRAGGGLWGQSESAFFSLDPSLSYRYKAHGCQSLALRRGMGADMVVSPYSSFLALAVEPRAAVRNLRRLCERGFTGRFGLWEAVDFTPSRTSGRGGESVRCVMSHHLGMSLAAIDNCLSDNIMCRRFMSDPAMSAHRCLLEERLPLGAVTLRRRGGPEPEKPARSPGPGWEAGGACPDAAFPRCYPVSNGVYHLTLASSGLASACAGGIGIYRGPDDPLTGPAGLRIYFETPEGRTDLLPLPGAAGGLSFSHAFRGGALSFEGESDALHSLCSAAVSARDLCEVRFVELKSPRALEGRLCLEFEPMLARLRDWEGHPAYWRLGLHAEVREGALLIRRLPRGEVRECWLCLRSNRPLDCRADALDEPLGWLSHPFVRASTPAFAPMSGSFSARFALAFGPTAEEAMAAASRGLNAAAQDFADLLSARAALGGMGARELSAALDMAGALVFPRYTGAASRNSLWRIGVSGDLPVVCALLEDENQLRAARELIRRQDLLRVCGVRSDLVFLTREGGDYFSRLARSVAELLQRDGLEAMLGAPGGVHTAPCAGAEDILKCAALAVDLSRPSGPEPEPPAQSRPPLPEPRRAGRCSWRWLPDGGFELDARQGLPPRAWSLPLTNGNFGCLAADCGPAGMWLGNARETRVDKGLDGDLASGGSEALLCAGESLFAGARVRFGFGWAAWEKGAARVTLFVPQGADARLMIVENAPADLVWELHPTLAWEARDAAFVRTRAQDGALLASNPRGGAPELTFRAAFSCETGLTATEAGLPLFRAELPGGETRVIACGFLPSAELRRLAEPERALALLDETKRRWAALTGRLKIKTPHPELDRYMNGWAVYQTLACRLLARTSIYQSGGAYGFRDQLQDAVNLLPVASAPARERILAACAHQYEEGDVMHWWHEGEPDRGVRTRCSDDLLWLPWAVCEYVEKTGERALLDELRPYLDSPPLEKHEDSRYEAARPSERAGTVLEHAALALRLVIRRGVGGHGLPLMGAGDWNDGMDQVGAAGRGESVWLAWFFAHTARRFAPLLDRAGDRPGAAALLSAASRLGRAAARAWDGQWFLRGYFDDGAPLGSSKGRACRIDSVAQSWAAFCAEAPPEHVDAALDAALERLRDGPNGPVKLFYPPFGEGAERAGYISSYGPGFRENGGQYTHGAIWLALALLSRGRRAEGLEVLLALLPKESPQYGAEPYVLAADVYTNLERYGQAGWSWYTGSAGWYLRAVLEGLFGLRMESGRLSLPELPEGWELSIDTEI</sequence>
<feature type="domain" description="Glycoamylase-like" evidence="5">
    <location>
        <begin position="987"/>
        <end position="1172"/>
    </location>
</feature>
<dbReference type="InterPro" id="IPR011013">
    <property type="entry name" value="Gal_mutarotase_sf_dom"/>
</dbReference>
<feature type="region of interest" description="Disordered" evidence="3">
    <location>
        <begin position="1607"/>
        <end position="1629"/>
    </location>
</feature>
<keyword evidence="4" id="KW-0812">Transmembrane</keyword>
<dbReference type="PANTHER" id="PTHR37469">
    <property type="entry name" value="CELLOBIONIC ACID PHOSPHORYLASE-RELATED"/>
    <property type="match status" value="1"/>
</dbReference>
<dbReference type="EMBL" id="DVHH01000184">
    <property type="protein sequence ID" value="HIR55463.1"/>
    <property type="molecule type" value="Genomic_DNA"/>
</dbReference>
<dbReference type="GO" id="GO:0005975">
    <property type="term" value="P:carbohydrate metabolic process"/>
    <property type="evidence" value="ECO:0007669"/>
    <property type="project" value="InterPro"/>
</dbReference>
<feature type="compositionally biased region" description="Pro residues" evidence="3">
    <location>
        <begin position="1611"/>
        <end position="1625"/>
    </location>
</feature>
<dbReference type="GO" id="GO:0030246">
    <property type="term" value="F:carbohydrate binding"/>
    <property type="evidence" value="ECO:0007669"/>
    <property type="project" value="InterPro"/>
</dbReference>
<dbReference type="InterPro" id="IPR052047">
    <property type="entry name" value="GH94_Enzymes"/>
</dbReference>
<evidence type="ECO:0000256" key="3">
    <source>
        <dbReference type="SAM" id="MobiDB-lite"/>
    </source>
</evidence>
<dbReference type="PANTHER" id="PTHR37469:SF2">
    <property type="entry name" value="CELLOBIONIC ACID PHOSPHORYLASE"/>
    <property type="match status" value="1"/>
</dbReference>
<reference evidence="7" key="2">
    <citation type="journal article" date="2021" name="PeerJ">
        <title>Extensive microbial diversity within the chicken gut microbiome revealed by metagenomics and culture.</title>
        <authorList>
            <person name="Gilroy R."/>
            <person name="Ravi A."/>
            <person name="Getino M."/>
            <person name="Pursley I."/>
            <person name="Horton D.L."/>
            <person name="Alikhan N.F."/>
            <person name="Baker D."/>
            <person name="Gharbi K."/>
            <person name="Hall N."/>
            <person name="Watson M."/>
            <person name="Adriaenssens E.M."/>
            <person name="Foster-Nyarko E."/>
            <person name="Jarju S."/>
            <person name="Secka A."/>
            <person name="Antonio M."/>
            <person name="Oren A."/>
            <person name="Chaudhuri R.R."/>
            <person name="La Ragione R."/>
            <person name="Hildebrand F."/>
            <person name="Pallen M.J."/>
        </authorList>
    </citation>
    <scope>NUCLEOTIDE SEQUENCE</scope>
    <source>
        <strain evidence="7">ChiGjej3B3-7149</strain>
    </source>
</reference>
<dbReference type="InterPro" id="IPR037018">
    <property type="entry name" value="GH65_N"/>
</dbReference>
<keyword evidence="4" id="KW-1133">Transmembrane helix</keyword>
<comment type="caution">
    <text evidence="7">The sequence shown here is derived from an EMBL/GenBank/DDBJ whole genome shotgun (WGS) entry which is preliminary data.</text>
</comment>
<name>A0A9D1IZS7_9FIRM</name>
<gene>
    <name evidence="7" type="ORF">IAD36_07725</name>
</gene>
<evidence type="ECO:0000259" key="5">
    <source>
        <dbReference type="Pfam" id="PF10091"/>
    </source>
</evidence>
<dbReference type="InterPro" id="IPR008928">
    <property type="entry name" value="6-hairpin_glycosidase_sf"/>
</dbReference>
<feature type="transmembrane region" description="Helical" evidence="4">
    <location>
        <begin position="648"/>
        <end position="668"/>
    </location>
</feature>
<evidence type="ECO:0000256" key="4">
    <source>
        <dbReference type="SAM" id="Phobius"/>
    </source>
</evidence>
<dbReference type="Gene3D" id="1.50.10.10">
    <property type="match status" value="1"/>
</dbReference>
<dbReference type="GO" id="GO:0016757">
    <property type="term" value="F:glycosyltransferase activity"/>
    <property type="evidence" value="ECO:0007669"/>
    <property type="project" value="UniProtKB-KW"/>
</dbReference>
<dbReference type="InterPro" id="IPR012341">
    <property type="entry name" value="6hp_glycosidase-like_sf"/>
</dbReference>
<feature type="transmembrane region" description="Helical" evidence="4">
    <location>
        <begin position="689"/>
        <end position="712"/>
    </location>
</feature>
<evidence type="ECO:0000259" key="6">
    <source>
        <dbReference type="Pfam" id="PF17167"/>
    </source>
</evidence>
<proteinExistence type="predicted"/>
<evidence type="ECO:0000313" key="8">
    <source>
        <dbReference type="Proteomes" id="UP000824238"/>
    </source>
</evidence>
<dbReference type="InterPro" id="IPR033432">
    <property type="entry name" value="GH94_catalytic"/>
</dbReference>
<reference evidence="7" key="1">
    <citation type="submission" date="2020-10" db="EMBL/GenBank/DDBJ databases">
        <authorList>
            <person name="Gilroy R."/>
        </authorList>
    </citation>
    <scope>NUCLEOTIDE SEQUENCE</scope>
    <source>
        <strain evidence="7">ChiGjej3B3-7149</strain>
    </source>
</reference>
<accession>A0A9D1IZS7</accession>
<dbReference type="SUPFAM" id="SSF48208">
    <property type="entry name" value="Six-hairpin glycosidases"/>
    <property type="match status" value="1"/>
</dbReference>
<dbReference type="Gene3D" id="2.70.98.40">
    <property type="entry name" value="Glycoside hydrolase, family 65, N-terminal domain"/>
    <property type="match status" value="1"/>
</dbReference>
<keyword evidence="1" id="KW-0328">Glycosyltransferase</keyword>
<dbReference type="SUPFAM" id="SSF74650">
    <property type="entry name" value="Galactose mutarotase-like"/>
    <property type="match status" value="1"/>
</dbReference>
<dbReference type="Pfam" id="PF17167">
    <property type="entry name" value="Glyco_hydro_94"/>
    <property type="match status" value="1"/>
</dbReference>
<organism evidence="7 8">
    <name type="scientific">Candidatus Scatomorpha intestinigallinarum</name>
    <dbReference type="NCBI Taxonomy" id="2840923"/>
    <lineage>
        <taxon>Bacteria</taxon>
        <taxon>Bacillati</taxon>
        <taxon>Bacillota</taxon>
        <taxon>Clostridia</taxon>
        <taxon>Eubacteriales</taxon>
        <taxon>Candidatus Scatomorpha</taxon>
    </lineage>
</organism>
<dbReference type="Gene3D" id="1.50.10.140">
    <property type="match status" value="1"/>
</dbReference>
<feature type="region of interest" description="Disordered" evidence="3">
    <location>
        <begin position="1195"/>
        <end position="1214"/>
    </location>
</feature>
<dbReference type="InterPro" id="IPR019282">
    <property type="entry name" value="Glycoamylase-like_cons_dom"/>
</dbReference>
<keyword evidence="4" id="KW-0472">Membrane</keyword>
<evidence type="ECO:0000256" key="1">
    <source>
        <dbReference type="ARBA" id="ARBA00022676"/>
    </source>
</evidence>
<keyword evidence="2" id="KW-0808">Transferase</keyword>
<feature type="domain" description="Glycosyl hydrolase 94 catalytic" evidence="6">
    <location>
        <begin position="1857"/>
        <end position="2275"/>
    </location>
</feature>